<protein>
    <submittedName>
        <fullName evidence="1">Uncharacterized protein</fullName>
    </submittedName>
</protein>
<evidence type="ECO:0000313" key="1">
    <source>
        <dbReference type="EMBL" id="KKK97816.1"/>
    </source>
</evidence>
<organism evidence="1">
    <name type="scientific">marine sediment metagenome</name>
    <dbReference type="NCBI Taxonomy" id="412755"/>
    <lineage>
        <taxon>unclassified sequences</taxon>
        <taxon>metagenomes</taxon>
        <taxon>ecological metagenomes</taxon>
    </lineage>
</organism>
<feature type="non-terminal residue" evidence="1">
    <location>
        <position position="311"/>
    </location>
</feature>
<name>A0A0F9CMD2_9ZZZZ</name>
<comment type="caution">
    <text evidence="1">The sequence shown here is derived from an EMBL/GenBank/DDBJ whole genome shotgun (WGS) entry which is preliminary data.</text>
</comment>
<reference evidence="1" key="1">
    <citation type="journal article" date="2015" name="Nature">
        <title>Complex archaea that bridge the gap between prokaryotes and eukaryotes.</title>
        <authorList>
            <person name="Spang A."/>
            <person name="Saw J.H."/>
            <person name="Jorgensen S.L."/>
            <person name="Zaremba-Niedzwiedzka K."/>
            <person name="Martijn J."/>
            <person name="Lind A.E."/>
            <person name="van Eijk R."/>
            <person name="Schleper C."/>
            <person name="Guy L."/>
            <person name="Ettema T.J."/>
        </authorList>
    </citation>
    <scope>NUCLEOTIDE SEQUENCE</scope>
</reference>
<dbReference type="EMBL" id="LAZR01045879">
    <property type="protein sequence ID" value="KKK97816.1"/>
    <property type="molecule type" value="Genomic_DNA"/>
</dbReference>
<accession>A0A0F9CMD2</accession>
<dbReference type="AlphaFoldDB" id="A0A0F9CMD2"/>
<proteinExistence type="predicted"/>
<gene>
    <name evidence="1" type="ORF">LCGC14_2648960</name>
</gene>
<sequence>MKELATPEDTFEITQRVKSSQGHSFTQAFYIDDNGDEILFEALQYPVNIKKETKPPRYANVNYEPAVASVTFNAINEEGQFSPKNISSELNDVLVRDRVFKFYDLQKTTLTKPEETKEIFLTESFLYFTKLDSSNDVILDIANASGNQELFFNDLFDTPYGSVVYGSETYDPQGYFVVTEDVGSNKIEKWTGINVTTNSVDADIYWRVGNSEIELNIKASTTASWNFAGATVDGVKTISINIENAKTLQVAVIFRAPAWDSDIKVSKVELSFIPLIEKILIGTFFLDDPNFKDRASPSLSVVGVTGRNAYK</sequence>